<feature type="domain" description="LysM" evidence="2">
    <location>
        <begin position="2"/>
        <end position="54"/>
    </location>
</feature>
<gene>
    <name evidence="3" type="ORF">D187_009639</name>
</gene>
<dbReference type="Proteomes" id="UP000011682">
    <property type="component" value="Unassembled WGS sequence"/>
</dbReference>
<dbReference type="eggNOG" id="COG1388">
    <property type="taxonomic scope" value="Bacteria"/>
</dbReference>
<evidence type="ECO:0000313" key="4">
    <source>
        <dbReference type="Proteomes" id="UP000011682"/>
    </source>
</evidence>
<dbReference type="OrthoDB" id="5512387at2"/>
<dbReference type="AlphaFoldDB" id="S9QFM1"/>
<dbReference type="CDD" id="cd00118">
    <property type="entry name" value="LysM"/>
    <property type="match status" value="1"/>
</dbReference>
<keyword evidence="4" id="KW-1185">Reference proteome</keyword>
<dbReference type="SMART" id="SM00257">
    <property type="entry name" value="LysM"/>
    <property type="match status" value="1"/>
</dbReference>
<dbReference type="Gene3D" id="3.10.350.10">
    <property type="entry name" value="LysM domain"/>
    <property type="match status" value="1"/>
</dbReference>
<dbReference type="RefSeq" id="WP_002627747.1">
    <property type="nucleotide sequence ID" value="NZ_ANAH02000074.1"/>
</dbReference>
<dbReference type="Pfam" id="PF01476">
    <property type="entry name" value="LysM"/>
    <property type="match status" value="1"/>
</dbReference>
<organism evidence="3 4">
    <name type="scientific">Cystobacter fuscus (strain ATCC 25194 / DSM 2262 / NBRC 100088 / M29)</name>
    <dbReference type="NCBI Taxonomy" id="1242864"/>
    <lineage>
        <taxon>Bacteria</taxon>
        <taxon>Pseudomonadati</taxon>
        <taxon>Myxococcota</taxon>
        <taxon>Myxococcia</taxon>
        <taxon>Myxococcales</taxon>
        <taxon>Cystobacterineae</taxon>
        <taxon>Archangiaceae</taxon>
        <taxon>Cystobacter</taxon>
    </lineage>
</organism>
<feature type="region of interest" description="Disordered" evidence="1">
    <location>
        <begin position="33"/>
        <end position="85"/>
    </location>
</feature>
<evidence type="ECO:0000259" key="2">
    <source>
        <dbReference type="PROSITE" id="PS51782"/>
    </source>
</evidence>
<dbReference type="EMBL" id="ANAH02000074">
    <property type="protein sequence ID" value="EPX55133.1"/>
    <property type="molecule type" value="Genomic_DNA"/>
</dbReference>
<dbReference type="InterPro" id="IPR018392">
    <property type="entry name" value="LysM"/>
</dbReference>
<dbReference type="InterPro" id="IPR036779">
    <property type="entry name" value="LysM_dom_sf"/>
</dbReference>
<dbReference type="PROSITE" id="PS51782">
    <property type="entry name" value="LYSM"/>
    <property type="match status" value="1"/>
</dbReference>
<reference evidence="3" key="1">
    <citation type="submission" date="2013-05" db="EMBL/GenBank/DDBJ databases">
        <title>Genome assembly of Cystobacter fuscus DSM 2262.</title>
        <authorList>
            <person name="Sharma G."/>
            <person name="Khatri I."/>
            <person name="Kaur C."/>
            <person name="Mayilraj S."/>
            <person name="Subramanian S."/>
        </authorList>
    </citation>
    <scope>NUCLEOTIDE SEQUENCE [LARGE SCALE GENOMIC DNA]</scope>
    <source>
        <strain evidence="3">DSM 2262</strain>
    </source>
</reference>
<accession>S9QFM1</accession>
<comment type="caution">
    <text evidence="3">The sequence shown here is derived from an EMBL/GenBank/DDBJ whole genome shotgun (WGS) entry which is preliminary data.</text>
</comment>
<sequence length="371" mass="40621">MKTHIVKKGDSIWSIARAHGFADWHPIYEHPANQALRKRRPDPALIQPGDRIAIPDQKAKPSASPAGQKQPLKVEPQKGPAESTDPFKQYLHHLSKLEQAAIAEGHGSLKRRITDFRLIYYPNGAPARTILGVVVGGGTWSLLIPGAAADREPRSWASPELAASREFLRKHKVVKIKGSEVDLGHLFAGLDAGNHPTPLSLGGIVHLKSNMAAATYAGDLGSVVAEYVLSSKASVHDLASRVDAGRLQQKYTEFISPEDTAGNADAYAMVLNLSRSVAQNLTDYYSATSDGVAQRYPRFIQRAHLTNHSRLVDLIFNSALAYMASNGRRDQVLAIISKPGPQLFGYSLWELYYNVSQWTAELFLSKMKKGG</sequence>
<evidence type="ECO:0000256" key="1">
    <source>
        <dbReference type="SAM" id="MobiDB-lite"/>
    </source>
</evidence>
<evidence type="ECO:0000313" key="3">
    <source>
        <dbReference type="EMBL" id="EPX55133.1"/>
    </source>
</evidence>
<name>S9QFM1_CYSF2</name>
<protein>
    <recommendedName>
        <fullName evidence="2">LysM domain-containing protein</fullName>
    </recommendedName>
</protein>
<proteinExistence type="predicted"/>